<comment type="caution">
    <text evidence="1">The sequence shown here is derived from an EMBL/GenBank/DDBJ whole genome shotgun (WGS) entry which is preliminary data.</text>
</comment>
<protein>
    <submittedName>
        <fullName evidence="1">Uncharacterized protein</fullName>
    </submittedName>
</protein>
<proteinExistence type="predicted"/>
<dbReference type="AlphaFoldDB" id="A0A1E3SCB0"/>
<sequence length="93" mass="10335">MVFGHVLQVLDLVAGPRVLTGTVQPPPRLAGLLVASYPITPGNVPTFAINLPVQQPRANNLGRRLEKFPWVGYPDLNELATHDWLRTVSMRIR</sequence>
<dbReference type="EMBL" id="MVHT01000020">
    <property type="protein sequence ID" value="ORB07219.1"/>
    <property type="molecule type" value="Genomic_DNA"/>
</dbReference>
<keyword evidence="2" id="KW-1185">Reference proteome</keyword>
<name>A0A1E3SCB0_MYCIE</name>
<accession>A0A1E3SCB0</accession>
<gene>
    <name evidence="1" type="ORF">BST27_09920</name>
</gene>
<reference evidence="1 2" key="1">
    <citation type="submission" date="2017-02" db="EMBL/GenBank/DDBJ databases">
        <title>The new phylogeny of genus Mycobacterium.</title>
        <authorList>
            <person name="Tortoli E."/>
            <person name="Trovato A."/>
            <person name="Cirillo D.M."/>
        </authorList>
    </citation>
    <scope>NUCLEOTIDE SEQUENCE [LARGE SCALE GENOMIC DNA]</scope>
    <source>
        <strain evidence="1 2">DSM 44049</strain>
    </source>
</reference>
<dbReference type="Proteomes" id="UP000192739">
    <property type="component" value="Unassembled WGS sequence"/>
</dbReference>
<organism evidence="1 2">
    <name type="scientific">Mycobacterium intermedium</name>
    <dbReference type="NCBI Taxonomy" id="28445"/>
    <lineage>
        <taxon>Bacteria</taxon>
        <taxon>Bacillati</taxon>
        <taxon>Actinomycetota</taxon>
        <taxon>Actinomycetes</taxon>
        <taxon>Mycobacteriales</taxon>
        <taxon>Mycobacteriaceae</taxon>
        <taxon>Mycobacterium</taxon>
        <taxon>Mycobacterium simiae complex</taxon>
    </lineage>
</organism>
<evidence type="ECO:0000313" key="2">
    <source>
        <dbReference type="Proteomes" id="UP000192739"/>
    </source>
</evidence>
<evidence type="ECO:0000313" key="1">
    <source>
        <dbReference type="EMBL" id="ORB07219.1"/>
    </source>
</evidence>